<dbReference type="EMBL" id="JACHOA010000008">
    <property type="protein sequence ID" value="MBB4615382.1"/>
    <property type="molecule type" value="Genomic_DNA"/>
</dbReference>
<organism evidence="2 3">
    <name type="scientific">Novosphingobium taihuense</name>
    <dbReference type="NCBI Taxonomy" id="260085"/>
    <lineage>
        <taxon>Bacteria</taxon>
        <taxon>Pseudomonadati</taxon>
        <taxon>Pseudomonadota</taxon>
        <taxon>Alphaproteobacteria</taxon>
        <taxon>Sphingomonadales</taxon>
        <taxon>Sphingomonadaceae</taxon>
        <taxon>Novosphingobium</taxon>
    </lineage>
</organism>
<accession>A0A7W7AE83</accession>
<keyword evidence="3" id="KW-1185">Reference proteome</keyword>
<name>A0A7W7AE83_9SPHN</name>
<dbReference type="RefSeq" id="WP_158637778.1">
    <property type="nucleotide sequence ID" value="NZ_JACHOA010000008.1"/>
</dbReference>
<dbReference type="AlphaFoldDB" id="A0A7W7AE83"/>
<sequence>MIDDKAPSHQVEEGDDGDGSGAHSLAGYDYQIDVSVWLALDLLLANKIA</sequence>
<evidence type="ECO:0000313" key="3">
    <source>
        <dbReference type="Proteomes" id="UP000538566"/>
    </source>
</evidence>
<dbReference type="Proteomes" id="UP000538566">
    <property type="component" value="Unassembled WGS sequence"/>
</dbReference>
<dbReference type="OrthoDB" id="6746502at2"/>
<reference evidence="2 3" key="1">
    <citation type="submission" date="2020-08" db="EMBL/GenBank/DDBJ databases">
        <title>Genomic Encyclopedia of Type Strains, Phase IV (KMG-IV): sequencing the most valuable type-strain genomes for metagenomic binning, comparative biology and taxonomic classification.</title>
        <authorList>
            <person name="Goeker M."/>
        </authorList>
    </citation>
    <scope>NUCLEOTIDE SEQUENCE [LARGE SCALE GENOMIC DNA]</scope>
    <source>
        <strain evidence="2 3">DSM 17507</strain>
    </source>
</reference>
<comment type="caution">
    <text evidence="2">The sequence shown here is derived from an EMBL/GenBank/DDBJ whole genome shotgun (WGS) entry which is preliminary data.</text>
</comment>
<evidence type="ECO:0000256" key="1">
    <source>
        <dbReference type="SAM" id="MobiDB-lite"/>
    </source>
</evidence>
<proteinExistence type="predicted"/>
<protein>
    <submittedName>
        <fullName evidence="2">Uncharacterized protein</fullName>
    </submittedName>
</protein>
<feature type="compositionally biased region" description="Basic and acidic residues" evidence="1">
    <location>
        <begin position="1"/>
        <end position="12"/>
    </location>
</feature>
<evidence type="ECO:0000313" key="2">
    <source>
        <dbReference type="EMBL" id="MBB4615382.1"/>
    </source>
</evidence>
<feature type="region of interest" description="Disordered" evidence="1">
    <location>
        <begin position="1"/>
        <end position="22"/>
    </location>
</feature>
<gene>
    <name evidence="2" type="ORF">GGR37_003678</name>
</gene>